<evidence type="ECO:0000313" key="1">
    <source>
        <dbReference type="EMBL" id="AAG02779.1"/>
    </source>
</evidence>
<organism evidence="1 2">
    <name type="scientific">Amsacta moorei entomopoxvirus</name>
    <name type="common">AmEPV</name>
    <dbReference type="NCBI Taxonomy" id="28321"/>
    <lineage>
        <taxon>Viruses</taxon>
        <taxon>Varidnaviria</taxon>
        <taxon>Bamfordvirae</taxon>
        <taxon>Nucleocytoviricota</taxon>
        <taxon>Pokkesviricetes</taxon>
        <taxon>Chitovirales</taxon>
        <taxon>Poxviridae</taxon>
        <taxon>Entomopoxvirinae</taxon>
        <taxon>Betaentomopoxvirus</taxon>
    </lineage>
</organism>
<dbReference type="RefSeq" id="NP_064855.1">
    <property type="nucleotide sequence ID" value="NC_002520.1"/>
</dbReference>
<proteinExistence type="predicted"/>
<gene>
    <name evidence="1" type="primary">AMV073</name>
</gene>
<evidence type="ECO:0000313" key="2">
    <source>
        <dbReference type="Proteomes" id="UP000000872"/>
    </source>
</evidence>
<accession>Q9EMX6</accession>
<sequence>MDNLVKWPTFYNNPYILLNSQYVAQRYNDSKNKISKDDIMRWINDSNNIKAHFDIEIYTEHNETFKIYNTIVKLTDLHSKDCDI</sequence>
<dbReference type="GeneID" id="1494663"/>
<organismHost>
    <name type="scientific">Amsacta</name>
    <dbReference type="NCBI Taxonomy" id="340055"/>
</organismHost>
<keyword evidence="2" id="KW-1185">Reference proteome</keyword>
<name>Q9EMX6_AMEPV</name>
<protein>
    <submittedName>
        <fullName evidence="1">AMV073</fullName>
    </submittedName>
</protein>
<reference evidence="1 2" key="1">
    <citation type="journal article" date="2000" name="Virology">
        <title>Complete genomic sequence of the Amsacta moorei entomopoxvirus: analysis and comparison with other poxviruses.</title>
        <authorList>
            <person name="Bawden A.L."/>
            <person name="Glassberg K.J."/>
            <person name="Diggans J."/>
            <person name="Shaw R."/>
            <person name="Farmerie W."/>
            <person name="Moyer R.W."/>
        </authorList>
    </citation>
    <scope>NUCLEOTIDE SEQUENCE [LARGE SCALE GENOMIC DNA]</scope>
</reference>
<dbReference type="KEGG" id="vg:1494663"/>
<dbReference type="EMBL" id="AF250284">
    <property type="protein sequence ID" value="AAG02779.1"/>
    <property type="molecule type" value="Genomic_DNA"/>
</dbReference>
<dbReference type="Proteomes" id="UP000000872">
    <property type="component" value="Segment"/>
</dbReference>